<feature type="compositionally biased region" description="Low complexity" evidence="1">
    <location>
        <begin position="551"/>
        <end position="565"/>
    </location>
</feature>
<dbReference type="OrthoDB" id="294251at2759"/>
<dbReference type="GO" id="GO:0005096">
    <property type="term" value="F:GTPase activator activity"/>
    <property type="evidence" value="ECO:0007669"/>
    <property type="project" value="TreeGrafter"/>
</dbReference>
<evidence type="ECO:0000313" key="3">
    <source>
        <dbReference type="EMBL" id="RPB15647.1"/>
    </source>
</evidence>
<feature type="compositionally biased region" description="Polar residues" evidence="1">
    <location>
        <begin position="292"/>
        <end position="305"/>
    </location>
</feature>
<dbReference type="FunFam" id="1.10.8.270:FF:000026">
    <property type="entry name" value="TBC (Tre-2/Bub2/Cdc16) domain family"/>
    <property type="match status" value="1"/>
</dbReference>
<feature type="region of interest" description="Disordered" evidence="1">
    <location>
        <begin position="522"/>
        <end position="624"/>
    </location>
</feature>
<name>A0A3N4KYN9_9PEZI</name>
<dbReference type="FunFam" id="1.10.472.80:FF:000046">
    <property type="entry name" value="TBC domain-containing protein"/>
    <property type="match status" value="1"/>
</dbReference>
<dbReference type="PANTHER" id="PTHR47219">
    <property type="entry name" value="RAB GTPASE-ACTIVATING PROTEIN 1-LIKE"/>
    <property type="match status" value="1"/>
</dbReference>
<gene>
    <name evidence="3" type="ORF">P167DRAFT_571295</name>
</gene>
<feature type="region of interest" description="Disordered" evidence="1">
    <location>
        <begin position="1117"/>
        <end position="1143"/>
    </location>
</feature>
<dbReference type="GO" id="GO:0031267">
    <property type="term" value="F:small GTPase binding"/>
    <property type="evidence" value="ECO:0007669"/>
    <property type="project" value="TreeGrafter"/>
</dbReference>
<accession>A0A3N4KYN9</accession>
<dbReference type="InterPro" id="IPR000195">
    <property type="entry name" value="Rab-GAP-TBC_dom"/>
</dbReference>
<dbReference type="STRING" id="1392247.A0A3N4KYN9"/>
<feature type="compositionally biased region" description="Polar residues" evidence="1">
    <location>
        <begin position="388"/>
        <end position="406"/>
    </location>
</feature>
<feature type="domain" description="Rab-GAP TBC" evidence="2">
    <location>
        <begin position="731"/>
        <end position="918"/>
    </location>
</feature>
<feature type="compositionally biased region" description="Low complexity" evidence="1">
    <location>
        <begin position="1133"/>
        <end position="1143"/>
    </location>
</feature>
<feature type="compositionally biased region" description="Basic and acidic residues" evidence="1">
    <location>
        <begin position="522"/>
        <end position="532"/>
    </location>
</feature>
<evidence type="ECO:0000259" key="2">
    <source>
        <dbReference type="PROSITE" id="PS50086"/>
    </source>
</evidence>
<dbReference type="EMBL" id="ML119112">
    <property type="protein sequence ID" value="RPB15647.1"/>
    <property type="molecule type" value="Genomic_DNA"/>
</dbReference>
<evidence type="ECO:0000313" key="4">
    <source>
        <dbReference type="Proteomes" id="UP000277580"/>
    </source>
</evidence>
<dbReference type="PROSITE" id="PS50086">
    <property type="entry name" value="TBC_RABGAP"/>
    <property type="match status" value="1"/>
</dbReference>
<feature type="compositionally biased region" description="Polar residues" evidence="1">
    <location>
        <begin position="596"/>
        <end position="605"/>
    </location>
</feature>
<feature type="region of interest" description="Disordered" evidence="1">
    <location>
        <begin position="386"/>
        <end position="473"/>
    </location>
</feature>
<dbReference type="SUPFAM" id="SSF47923">
    <property type="entry name" value="Ypt/Rab-GAP domain of gyp1p"/>
    <property type="match status" value="2"/>
</dbReference>
<dbReference type="InterPro" id="IPR035969">
    <property type="entry name" value="Rab-GAP_TBC_sf"/>
</dbReference>
<feature type="region of interest" description="Disordered" evidence="1">
    <location>
        <begin position="1"/>
        <end position="67"/>
    </location>
</feature>
<proteinExistence type="predicted"/>
<dbReference type="Gene3D" id="1.10.472.80">
    <property type="entry name" value="Ypt/Rab-GAP domain of gyp1p, domain 3"/>
    <property type="match status" value="1"/>
</dbReference>
<dbReference type="Gene3D" id="1.10.8.270">
    <property type="entry name" value="putative rabgap domain of human tbc1 domain family member 14 like domains"/>
    <property type="match status" value="1"/>
</dbReference>
<organism evidence="3 4">
    <name type="scientific">Morchella conica CCBAS932</name>
    <dbReference type="NCBI Taxonomy" id="1392247"/>
    <lineage>
        <taxon>Eukaryota</taxon>
        <taxon>Fungi</taxon>
        <taxon>Dikarya</taxon>
        <taxon>Ascomycota</taxon>
        <taxon>Pezizomycotina</taxon>
        <taxon>Pezizomycetes</taxon>
        <taxon>Pezizales</taxon>
        <taxon>Morchellaceae</taxon>
        <taxon>Morchella</taxon>
    </lineage>
</organism>
<feature type="compositionally biased region" description="Low complexity" evidence="1">
    <location>
        <begin position="20"/>
        <end position="29"/>
    </location>
</feature>
<reference evidence="3 4" key="1">
    <citation type="journal article" date="2018" name="Nat. Ecol. Evol.">
        <title>Pezizomycetes genomes reveal the molecular basis of ectomycorrhizal truffle lifestyle.</title>
        <authorList>
            <person name="Murat C."/>
            <person name="Payen T."/>
            <person name="Noel B."/>
            <person name="Kuo A."/>
            <person name="Morin E."/>
            <person name="Chen J."/>
            <person name="Kohler A."/>
            <person name="Krizsan K."/>
            <person name="Balestrini R."/>
            <person name="Da Silva C."/>
            <person name="Montanini B."/>
            <person name="Hainaut M."/>
            <person name="Levati E."/>
            <person name="Barry K.W."/>
            <person name="Belfiori B."/>
            <person name="Cichocki N."/>
            <person name="Clum A."/>
            <person name="Dockter R.B."/>
            <person name="Fauchery L."/>
            <person name="Guy J."/>
            <person name="Iotti M."/>
            <person name="Le Tacon F."/>
            <person name="Lindquist E.A."/>
            <person name="Lipzen A."/>
            <person name="Malagnac F."/>
            <person name="Mello A."/>
            <person name="Molinier V."/>
            <person name="Miyauchi S."/>
            <person name="Poulain J."/>
            <person name="Riccioni C."/>
            <person name="Rubini A."/>
            <person name="Sitrit Y."/>
            <person name="Splivallo R."/>
            <person name="Traeger S."/>
            <person name="Wang M."/>
            <person name="Zifcakova L."/>
            <person name="Wipf D."/>
            <person name="Zambonelli A."/>
            <person name="Paolocci F."/>
            <person name="Nowrousian M."/>
            <person name="Ottonello S."/>
            <person name="Baldrian P."/>
            <person name="Spatafora J.W."/>
            <person name="Henrissat B."/>
            <person name="Nagy L.G."/>
            <person name="Aury J.M."/>
            <person name="Wincker P."/>
            <person name="Grigoriev I.V."/>
            <person name="Bonfante P."/>
            <person name="Martin F.M."/>
        </authorList>
    </citation>
    <scope>NUCLEOTIDE SEQUENCE [LARGE SCALE GENOMIC DNA]</scope>
    <source>
        <strain evidence="3 4">CCBAS932</strain>
    </source>
</reference>
<dbReference type="Pfam" id="PF00566">
    <property type="entry name" value="RabGAP-TBC"/>
    <property type="match status" value="1"/>
</dbReference>
<feature type="compositionally biased region" description="Basic and acidic residues" evidence="1">
    <location>
        <begin position="412"/>
        <end position="428"/>
    </location>
</feature>
<protein>
    <submittedName>
        <fullName evidence="3">TBC-domain-containing protein</fullName>
    </submittedName>
</protein>
<keyword evidence="4" id="KW-1185">Reference proteome</keyword>
<feature type="region of interest" description="Disordered" evidence="1">
    <location>
        <begin position="268"/>
        <end position="366"/>
    </location>
</feature>
<dbReference type="InterPro" id="IPR050302">
    <property type="entry name" value="Rab_GAP_TBC_domain"/>
</dbReference>
<dbReference type="PANTHER" id="PTHR47219:SF20">
    <property type="entry name" value="TBC1 DOMAIN FAMILY MEMBER 2B"/>
    <property type="match status" value="1"/>
</dbReference>
<feature type="region of interest" description="Disordered" evidence="1">
    <location>
        <begin position="1010"/>
        <end position="1029"/>
    </location>
</feature>
<dbReference type="Proteomes" id="UP000277580">
    <property type="component" value="Unassembled WGS sequence"/>
</dbReference>
<dbReference type="InParanoid" id="A0A3N4KYN9"/>
<dbReference type="SMART" id="SM00164">
    <property type="entry name" value="TBC"/>
    <property type="match status" value="1"/>
</dbReference>
<feature type="region of interest" description="Disordered" evidence="1">
    <location>
        <begin position="1043"/>
        <end position="1072"/>
    </location>
</feature>
<dbReference type="AlphaFoldDB" id="A0A3N4KYN9"/>
<evidence type="ECO:0000256" key="1">
    <source>
        <dbReference type="SAM" id="MobiDB-lite"/>
    </source>
</evidence>
<sequence>MPNSTCSSPGPLESVDELYASSTSSASPASPKPASPVSQRSIFRPPTESQSPSPRPPPRASPARTTEDPRSVLFDDHVASAHVPGSLHLAPDSTIERLIERQGAIMLIRQLASDLAHRDRELVSVRRRAEERERALKRMLVEVEVSNANIERRLATATLSREDTSYTENIDEMMQQAMSEEDTFSVVDDSFSERIDWDDAAGDDLITPKATIRARSGVRDSDTFSITSAGSTSRRNSALRGWKEYFWGPKGAQEEYNRGRPASLLAKRRGITNETFSPPPGLDRNDPDSRASSRAPSIYSPTSPGKQGRAANFQISSTIRGPAPPPSSLYTYPHFASDQSHPTPPHFHTASLSHKDGGVGDPADNLARRRTSSTVAAWALRLVANAPPTDQENQQYNPKSPQQRSVSGPAEPSDRRLSASSINREDLQRIMAKNTARVQPSSPRRRALSSASNGGAPPAKFFPATGDASASGAAVGPVEMDTIVPHAVQPPTLLQCWNEYYPTDYLTDRFGFIYNKDRRNRTEVPAKSKGPKDDEEAERSSFSSADIEFPATVTTSATASSANHTSNEEGVGNDAADPKTPTKWQELLTRPPSPSVGASNVSPKASINEPPASRRGSLAKPKPQAMSILDKLSTPAPPTFSSAPLAIRSPLHSDPTNGTVRLLLGQLSDLHDTLQRDRSTKWNEFFRHIRRDREEAPEGSGVGDGELIGISTLGRGGKTRWKEFKSLVLGGIPVAYRWKVWAECSRATALRVPGYYEDLLVNGADDPGVLGQIEMDINRTLTDNIFYRKGPGVGKLKQVLVAYSRRNPAVGYCQGMNMIVASLLLIMPSEEDAFWVLCSIVEKILPKTYFETSLLASRADQQVLKQYVREILPALDSHLSKLSVELEALTFQWFLSIFTDCLAAEALFRVWDVVLCLVGSPFLFQVALALLKLNEKALLDCNSAAGVYSYLNGEMTHQGISIDGLIRESDAMRHVVKKVDVERRREKAVERELADMAGSEAAPDDIAAAMEDSVKSQEPVVSPDPAVPPETVVSPDPVVSEATITPPHPLSPETAPVVSEAESPPAPAKALPETVEEVGEVGEVGEVVGEVEEMEGKPIVVMVEDVDLSATKSLEVSVSLTPTPEPEIEKSESSVMSPRSSPMPSAAAAAVLLSAM</sequence>